<dbReference type="PANTHER" id="PTHR22943:SF248">
    <property type="entry name" value="SEVEN TM RECEPTOR"/>
    <property type="match status" value="1"/>
</dbReference>
<keyword evidence="1" id="KW-0812">Transmembrane</keyword>
<dbReference type="EMBL" id="BTSX01000003">
    <property type="protein sequence ID" value="GMS89705.1"/>
    <property type="molecule type" value="Genomic_DNA"/>
</dbReference>
<name>A0AAV5T2L0_9BILA</name>
<protein>
    <recommendedName>
        <fullName evidence="4">G protein-coupled receptor</fullName>
    </recommendedName>
</protein>
<feature type="transmembrane region" description="Helical" evidence="1">
    <location>
        <begin position="131"/>
        <end position="153"/>
    </location>
</feature>
<keyword evidence="3" id="KW-1185">Reference proteome</keyword>
<dbReference type="AlphaFoldDB" id="A0AAV5T2L0"/>
<sequence length="173" mass="19460">ITTLGLSVFLPHEEFTKQICTDFNDLLATNFCNKVFIGGSVQETLENPQAVISLCIFLAGMATAICLIIYFGKQIDLTVSLSSLSDMSTNLHKKTLKILIVQMFIPFVFIYFPIAVHILSMIIYINTMPVTFILSYFLVIFPLANAASHLYFIKDYRAFVFGIIFRPLIKIAG</sequence>
<proteinExistence type="predicted"/>
<feature type="transmembrane region" description="Helical" evidence="1">
    <location>
        <begin position="50"/>
        <end position="71"/>
    </location>
</feature>
<evidence type="ECO:0008006" key="4">
    <source>
        <dbReference type="Google" id="ProtNLM"/>
    </source>
</evidence>
<accession>A0AAV5T2L0</accession>
<organism evidence="2 3">
    <name type="scientific">Pristionchus entomophagus</name>
    <dbReference type="NCBI Taxonomy" id="358040"/>
    <lineage>
        <taxon>Eukaryota</taxon>
        <taxon>Metazoa</taxon>
        <taxon>Ecdysozoa</taxon>
        <taxon>Nematoda</taxon>
        <taxon>Chromadorea</taxon>
        <taxon>Rhabditida</taxon>
        <taxon>Rhabditina</taxon>
        <taxon>Diplogasteromorpha</taxon>
        <taxon>Diplogasteroidea</taxon>
        <taxon>Neodiplogasteridae</taxon>
        <taxon>Pristionchus</taxon>
    </lineage>
</organism>
<evidence type="ECO:0000256" key="1">
    <source>
        <dbReference type="SAM" id="Phobius"/>
    </source>
</evidence>
<feature type="transmembrane region" description="Helical" evidence="1">
    <location>
        <begin position="98"/>
        <end position="125"/>
    </location>
</feature>
<keyword evidence="1" id="KW-1133">Transmembrane helix</keyword>
<evidence type="ECO:0000313" key="2">
    <source>
        <dbReference type="EMBL" id="GMS89705.1"/>
    </source>
</evidence>
<feature type="non-terminal residue" evidence="2">
    <location>
        <position position="1"/>
    </location>
</feature>
<evidence type="ECO:0000313" key="3">
    <source>
        <dbReference type="Proteomes" id="UP001432027"/>
    </source>
</evidence>
<comment type="caution">
    <text evidence="2">The sequence shown here is derived from an EMBL/GenBank/DDBJ whole genome shotgun (WGS) entry which is preliminary data.</text>
</comment>
<dbReference type="InterPro" id="IPR019428">
    <property type="entry name" value="7TM_GPCR_serpentine_rcpt_Str"/>
</dbReference>
<dbReference type="Proteomes" id="UP001432027">
    <property type="component" value="Unassembled WGS sequence"/>
</dbReference>
<dbReference type="Pfam" id="PF10326">
    <property type="entry name" value="7TM_GPCR_Str"/>
    <property type="match status" value="1"/>
</dbReference>
<feature type="non-terminal residue" evidence="2">
    <location>
        <position position="173"/>
    </location>
</feature>
<reference evidence="2" key="1">
    <citation type="submission" date="2023-10" db="EMBL/GenBank/DDBJ databases">
        <title>Genome assembly of Pristionchus species.</title>
        <authorList>
            <person name="Yoshida K."/>
            <person name="Sommer R.J."/>
        </authorList>
    </citation>
    <scope>NUCLEOTIDE SEQUENCE</scope>
    <source>
        <strain evidence="2">RS0144</strain>
    </source>
</reference>
<dbReference type="PANTHER" id="PTHR22943">
    <property type="entry name" value="7-TRANSMEMBRANE DOMAIN RECEPTOR C.ELEGANS"/>
    <property type="match status" value="1"/>
</dbReference>
<gene>
    <name evidence="2" type="ORF">PENTCL1PPCAC_11880</name>
</gene>
<keyword evidence="1" id="KW-0472">Membrane</keyword>